<proteinExistence type="predicted"/>
<evidence type="ECO:0000313" key="1">
    <source>
        <dbReference type="EMBL" id="CDW34526.1"/>
    </source>
</evidence>
<sequence>MKERRSGIVEYLKQLGVSEVNATAYSKGPTTMQCIQLTEEGYKIIGIQPNGSPYNASITWRKEAKRPYSSSRPEREFDAEVLKDSATNDNVMCFNTYEKDGPLVFFT</sequence>
<accession>A0A0K2UA01</accession>
<dbReference type="EMBL" id="HACA01017165">
    <property type="protein sequence ID" value="CDW34526.1"/>
    <property type="molecule type" value="Transcribed_RNA"/>
</dbReference>
<name>A0A0K2UA01_LEPSM</name>
<reference evidence="1" key="1">
    <citation type="submission" date="2014-05" db="EMBL/GenBank/DDBJ databases">
        <authorList>
            <person name="Chronopoulou M."/>
        </authorList>
    </citation>
    <scope>NUCLEOTIDE SEQUENCE</scope>
    <source>
        <tissue evidence="1">Whole organism</tissue>
    </source>
</reference>
<organism evidence="1">
    <name type="scientific">Lepeophtheirus salmonis</name>
    <name type="common">Salmon louse</name>
    <name type="synonym">Caligus salmonis</name>
    <dbReference type="NCBI Taxonomy" id="72036"/>
    <lineage>
        <taxon>Eukaryota</taxon>
        <taxon>Metazoa</taxon>
        <taxon>Ecdysozoa</taxon>
        <taxon>Arthropoda</taxon>
        <taxon>Crustacea</taxon>
        <taxon>Multicrustacea</taxon>
        <taxon>Hexanauplia</taxon>
        <taxon>Copepoda</taxon>
        <taxon>Siphonostomatoida</taxon>
        <taxon>Caligidae</taxon>
        <taxon>Lepeophtheirus</taxon>
    </lineage>
</organism>
<protein>
    <submittedName>
        <fullName evidence="1">Uncharacterized protein</fullName>
    </submittedName>
</protein>
<dbReference type="AlphaFoldDB" id="A0A0K2UA01"/>